<evidence type="ECO:0000313" key="2">
    <source>
        <dbReference type="EMBL" id="KAK2990200.1"/>
    </source>
</evidence>
<reference evidence="2" key="1">
    <citation type="submission" date="2022-12" db="EMBL/GenBank/DDBJ databases">
        <title>Draft genome assemblies for two species of Escallonia (Escalloniales).</title>
        <authorList>
            <person name="Chanderbali A."/>
            <person name="Dervinis C."/>
            <person name="Anghel I."/>
            <person name="Soltis D."/>
            <person name="Soltis P."/>
            <person name="Zapata F."/>
        </authorList>
    </citation>
    <scope>NUCLEOTIDE SEQUENCE</scope>
    <source>
        <strain evidence="2">UCBG92.1500</strain>
        <tissue evidence="2">Leaf</tissue>
    </source>
</reference>
<dbReference type="InterPro" id="IPR000477">
    <property type="entry name" value="RT_dom"/>
</dbReference>
<organism evidence="2 3">
    <name type="scientific">Escallonia rubra</name>
    <dbReference type="NCBI Taxonomy" id="112253"/>
    <lineage>
        <taxon>Eukaryota</taxon>
        <taxon>Viridiplantae</taxon>
        <taxon>Streptophyta</taxon>
        <taxon>Embryophyta</taxon>
        <taxon>Tracheophyta</taxon>
        <taxon>Spermatophyta</taxon>
        <taxon>Magnoliopsida</taxon>
        <taxon>eudicotyledons</taxon>
        <taxon>Gunneridae</taxon>
        <taxon>Pentapetalae</taxon>
        <taxon>asterids</taxon>
        <taxon>campanulids</taxon>
        <taxon>Escalloniales</taxon>
        <taxon>Escalloniaceae</taxon>
        <taxon>Escallonia</taxon>
    </lineage>
</organism>
<feature type="domain" description="Reverse transcriptase" evidence="1">
    <location>
        <begin position="115"/>
        <end position="205"/>
    </location>
</feature>
<dbReference type="EMBL" id="JAVXUO010000661">
    <property type="protein sequence ID" value="KAK2990200.1"/>
    <property type="molecule type" value="Genomic_DNA"/>
</dbReference>
<evidence type="ECO:0000313" key="3">
    <source>
        <dbReference type="Proteomes" id="UP001187471"/>
    </source>
</evidence>
<dbReference type="Proteomes" id="UP001187471">
    <property type="component" value="Unassembled WGS sequence"/>
</dbReference>
<comment type="caution">
    <text evidence="2">The sequence shown here is derived from an EMBL/GenBank/DDBJ whole genome shotgun (WGS) entry which is preliminary data.</text>
</comment>
<dbReference type="PANTHER" id="PTHR31635">
    <property type="entry name" value="REVERSE TRANSCRIPTASE DOMAIN-CONTAINING PROTEIN-RELATED"/>
    <property type="match status" value="1"/>
</dbReference>
<keyword evidence="3" id="KW-1185">Reference proteome</keyword>
<evidence type="ECO:0000259" key="1">
    <source>
        <dbReference type="Pfam" id="PF00078"/>
    </source>
</evidence>
<accession>A0AA88RVM0</accession>
<dbReference type="Pfam" id="PF00078">
    <property type="entry name" value="RVT_1"/>
    <property type="match status" value="1"/>
</dbReference>
<name>A0AA88RVM0_9ASTE</name>
<sequence>MAGSLTESQRLESCTITTEEEEEIVHEEEDVEKGISDGLKVTDADYWVIEFVNEDERIIKGILKGGPRRFRNDVIILKQWESRVSLKDTYVDFWIQLGDPPLQQITMEMGMKIGKSLGAVRPIDIQDIIYKVIAKILANRLKLVMPGVINENQRAFISERLIADNILVGQEFMRYLREKRNEKCYKIALKLGISKAYDRLEWDAKTGLLLNHIHFVMAHGPEQ</sequence>
<proteinExistence type="predicted"/>
<protein>
    <recommendedName>
        <fullName evidence="1">Reverse transcriptase domain-containing protein</fullName>
    </recommendedName>
</protein>
<dbReference type="PANTHER" id="PTHR31635:SF196">
    <property type="entry name" value="REVERSE TRANSCRIPTASE DOMAIN-CONTAINING PROTEIN-RELATED"/>
    <property type="match status" value="1"/>
</dbReference>
<dbReference type="AlphaFoldDB" id="A0AA88RVM0"/>
<gene>
    <name evidence="2" type="ORF">RJ640_014652</name>
</gene>